<reference evidence="3" key="2">
    <citation type="journal article" date="2021" name="Genome Biol. Evol.">
        <title>Developing a high-quality reference genome for a parasitic bivalve with doubly uniparental inheritance (Bivalvia: Unionida).</title>
        <authorList>
            <person name="Smith C.H."/>
        </authorList>
    </citation>
    <scope>NUCLEOTIDE SEQUENCE</scope>
    <source>
        <strain evidence="3">CHS0354</strain>
        <tissue evidence="3">Mantle</tissue>
    </source>
</reference>
<dbReference type="EMBL" id="JAEAOA010001548">
    <property type="protein sequence ID" value="KAK3611342.1"/>
    <property type="molecule type" value="Genomic_DNA"/>
</dbReference>
<evidence type="ECO:0000256" key="2">
    <source>
        <dbReference type="SAM" id="SignalP"/>
    </source>
</evidence>
<dbReference type="Proteomes" id="UP001195483">
    <property type="component" value="Unassembled WGS sequence"/>
</dbReference>
<gene>
    <name evidence="3" type="ORF">CHS0354_025870</name>
</gene>
<reference evidence="3" key="3">
    <citation type="submission" date="2023-05" db="EMBL/GenBank/DDBJ databases">
        <authorList>
            <person name="Smith C.H."/>
        </authorList>
    </citation>
    <scope>NUCLEOTIDE SEQUENCE</scope>
    <source>
        <strain evidence="3">CHS0354</strain>
        <tissue evidence="3">Mantle</tissue>
    </source>
</reference>
<feature type="compositionally biased region" description="Polar residues" evidence="1">
    <location>
        <begin position="105"/>
        <end position="137"/>
    </location>
</feature>
<proteinExistence type="predicted"/>
<evidence type="ECO:0000313" key="4">
    <source>
        <dbReference type="Proteomes" id="UP001195483"/>
    </source>
</evidence>
<evidence type="ECO:0000313" key="3">
    <source>
        <dbReference type="EMBL" id="KAK3611342.1"/>
    </source>
</evidence>
<keyword evidence="2" id="KW-0732">Signal</keyword>
<organism evidence="3 4">
    <name type="scientific">Potamilus streckersoni</name>
    <dbReference type="NCBI Taxonomy" id="2493646"/>
    <lineage>
        <taxon>Eukaryota</taxon>
        <taxon>Metazoa</taxon>
        <taxon>Spiralia</taxon>
        <taxon>Lophotrochozoa</taxon>
        <taxon>Mollusca</taxon>
        <taxon>Bivalvia</taxon>
        <taxon>Autobranchia</taxon>
        <taxon>Heteroconchia</taxon>
        <taxon>Palaeoheterodonta</taxon>
        <taxon>Unionida</taxon>
        <taxon>Unionoidea</taxon>
        <taxon>Unionidae</taxon>
        <taxon>Ambleminae</taxon>
        <taxon>Lampsilini</taxon>
        <taxon>Potamilus</taxon>
    </lineage>
</organism>
<keyword evidence="4" id="KW-1185">Reference proteome</keyword>
<feature type="compositionally biased region" description="Basic and acidic residues" evidence="1">
    <location>
        <begin position="294"/>
        <end position="307"/>
    </location>
</feature>
<feature type="region of interest" description="Disordered" evidence="1">
    <location>
        <begin position="103"/>
        <end position="310"/>
    </location>
</feature>
<feature type="chain" id="PRO_5042268325" evidence="2">
    <location>
        <begin position="24"/>
        <end position="326"/>
    </location>
</feature>
<dbReference type="AlphaFoldDB" id="A0AAE0WFH3"/>
<feature type="signal peptide" evidence="2">
    <location>
        <begin position="1"/>
        <end position="23"/>
    </location>
</feature>
<protein>
    <submittedName>
        <fullName evidence="3">Uncharacterized protein</fullName>
    </submittedName>
</protein>
<feature type="compositionally biased region" description="Basic and acidic residues" evidence="1">
    <location>
        <begin position="184"/>
        <end position="205"/>
    </location>
</feature>
<sequence>MKRIYIALNLMVLLWFHLPLVFSDDPSSNGQTAERESGTSTIDTDAVAWRIKETILETINDPKIGELDLDEIISQVMRLHGENVLNSNDTDVIIAEITRKKLKTVPQSDVQSQPLATETVGKNFTQKKTSNDSSSSPAVRRRPFKNMRGEFSRSKDVTPIVKLSVSNSDSQRPVEASEAPTVGKTDEDHVVSESVDMKNQKDPIERISNGESNAVPKIKPGTQKSNSNSGQNKNMGQVKSNENPSPKPNKGPQAANGNPGTKQNKGPQNANGSSGQKPNSAKQNGNKNTSPNSKSDKKNPKKDDKDPILPVKVVKNISKFVGGFIG</sequence>
<comment type="caution">
    <text evidence="3">The sequence shown here is derived from an EMBL/GenBank/DDBJ whole genome shotgun (WGS) entry which is preliminary data.</text>
</comment>
<accession>A0AAE0WFH3</accession>
<feature type="compositionally biased region" description="Polar residues" evidence="1">
    <location>
        <begin position="255"/>
        <end position="285"/>
    </location>
</feature>
<feature type="compositionally biased region" description="Basic and acidic residues" evidence="1">
    <location>
        <begin position="147"/>
        <end position="156"/>
    </location>
</feature>
<name>A0AAE0WFH3_9BIVA</name>
<evidence type="ECO:0000256" key="1">
    <source>
        <dbReference type="SAM" id="MobiDB-lite"/>
    </source>
</evidence>
<reference evidence="3" key="1">
    <citation type="journal article" date="2021" name="Genome Biol. Evol.">
        <title>A High-Quality Reference Genome for a Parasitic Bivalve with Doubly Uniparental Inheritance (Bivalvia: Unionida).</title>
        <authorList>
            <person name="Smith C.H."/>
        </authorList>
    </citation>
    <scope>NUCLEOTIDE SEQUENCE</scope>
    <source>
        <strain evidence="3">CHS0354</strain>
    </source>
</reference>
<feature type="compositionally biased region" description="Low complexity" evidence="1">
    <location>
        <begin position="223"/>
        <end position="237"/>
    </location>
</feature>